<dbReference type="EMBL" id="JBGBPQ010000025">
    <property type="protein sequence ID" value="KAL1499541.1"/>
    <property type="molecule type" value="Genomic_DNA"/>
</dbReference>
<feature type="region of interest" description="Disordered" evidence="1">
    <location>
        <begin position="347"/>
        <end position="376"/>
    </location>
</feature>
<dbReference type="Proteomes" id="UP001515480">
    <property type="component" value="Unassembled WGS sequence"/>
</dbReference>
<feature type="region of interest" description="Disordered" evidence="1">
    <location>
        <begin position="183"/>
        <end position="236"/>
    </location>
</feature>
<feature type="region of interest" description="Disordered" evidence="1">
    <location>
        <begin position="521"/>
        <end position="631"/>
    </location>
</feature>
<accession>A0AB34IKQ7</accession>
<reference evidence="2 3" key="1">
    <citation type="journal article" date="2024" name="Science">
        <title>Giant polyketide synthase enzymes in the biosynthesis of giant marine polyether toxins.</title>
        <authorList>
            <person name="Fallon T.R."/>
            <person name="Shende V.V."/>
            <person name="Wierzbicki I.H."/>
            <person name="Pendleton A.L."/>
            <person name="Watervoot N.F."/>
            <person name="Auber R.P."/>
            <person name="Gonzalez D.J."/>
            <person name="Wisecaver J.H."/>
            <person name="Moore B.S."/>
        </authorList>
    </citation>
    <scope>NUCLEOTIDE SEQUENCE [LARGE SCALE GENOMIC DNA]</scope>
    <source>
        <strain evidence="2 3">12B1</strain>
    </source>
</reference>
<feature type="region of interest" description="Disordered" evidence="1">
    <location>
        <begin position="1"/>
        <end position="76"/>
    </location>
</feature>
<feature type="compositionally biased region" description="Basic and acidic residues" evidence="1">
    <location>
        <begin position="548"/>
        <end position="579"/>
    </location>
</feature>
<feature type="region of interest" description="Disordered" evidence="1">
    <location>
        <begin position="272"/>
        <end position="311"/>
    </location>
</feature>
<feature type="region of interest" description="Disordered" evidence="1">
    <location>
        <begin position="464"/>
        <end position="504"/>
    </location>
</feature>
<evidence type="ECO:0000313" key="3">
    <source>
        <dbReference type="Proteomes" id="UP001515480"/>
    </source>
</evidence>
<feature type="compositionally biased region" description="Gly residues" evidence="1">
    <location>
        <begin position="422"/>
        <end position="432"/>
    </location>
</feature>
<evidence type="ECO:0000256" key="1">
    <source>
        <dbReference type="SAM" id="MobiDB-lite"/>
    </source>
</evidence>
<name>A0AB34IKQ7_PRYPA</name>
<keyword evidence="3" id="KW-1185">Reference proteome</keyword>
<feature type="region of interest" description="Disordered" evidence="1">
    <location>
        <begin position="419"/>
        <end position="450"/>
    </location>
</feature>
<comment type="caution">
    <text evidence="2">The sequence shown here is derived from an EMBL/GenBank/DDBJ whole genome shotgun (WGS) entry which is preliminary data.</text>
</comment>
<feature type="region of interest" description="Disordered" evidence="1">
    <location>
        <begin position="145"/>
        <end position="169"/>
    </location>
</feature>
<feature type="compositionally biased region" description="Gly residues" evidence="1">
    <location>
        <begin position="478"/>
        <end position="489"/>
    </location>
</feature>
<proteinExistence type="predicted"/>
<feature type="compositionally biased region" description="Gly residues" evidence="1">
    <location>
        <begin position="523"/>
        <end position="546"/>
    </location>
</feature>
<gene>
    <name evidence="2" type="ORF">AB1Y20_011743</name>
</gene>
<organism evidence="2 3">
    <name type="scientific">Prymnesium parvum</name>
    <name type="common">Toxic golden alga</name>
    <dbReference type="NCBI Taxonomy" id="97485"/>
    <lineage>
        <taxon>Eukaryota</taxon>
        <taxon>Haptista</taxon>
        <taxon>Haptophyta</taxon>
        <taxon>Prymnesiophyceae</taxon>
        <taxon>Prymnesiales</taxon>
        <taxon>Prymnesiaceae</taxon>
        <taxon>Prymnesium</taxon>
    </lineage>
</organism>
<feature type="compositionally biased region" description="Low complexity" evidence="1">
    <location>
        <begin position="147"/>
        <end position="157"/>
    </location>
</feature>
<protein>
    <submittedName>
        <fullName evidence="2">Uncharacterized protein</fullName>
    </submittedName>
</protein>
<feature type="compositionally biased region" description="Basic and acidic residues" evidence="1">
    <location>
        <begin position="494"/>
        <end position="504"/>
    </location>
</feature>
<evidence type="ECO:0000313" key="2">
    <source>
        <dbReference type="EMBL" id="KAL1499541.1"/>
    </source>
</evidence>
<dbReference type="AlphaFoldDB" id="A0AB34IKQ7"/>
<sequence length="631" mass="65389">MAEGRADGGGATERPSRARDPPATAKPLSKPAPPAEGGLPPAQPPPAEEGAACTDGAEARPGGTATLALLPSRRGGESLRARTLTALERAEWPAFPPLLAEKGEAAFECPQGMVDQEAPLSARKWSLALSLAERQAHVLAKRRRDTAAAAAAASAASEEAKRTRRPTAIMRQNVEVARMMGVPGSKQKHVSHEEMHAGRPKGAASPAGRPSNGRAPPPPPRRQEEAAGSRPLPVVASMPSEPARALAPCLVRRVVSGAATARRVTGVMLREPNAKRRRRPPGWLLEHEQGEDEWTDDASPTLDASRRKRRPLPPPVVGAALVDARADDGGGEPCVLTVFGVLPSAPLRTRPQMPPPTPCVPERSPRRLGGATPKRHGAEDAFQVYVGDLPSPRMIEVVRPKELQVPQWRVVCAPEAEANGEAGCGAGGGGGGEESEAEDTSDAAYEARHTRTLEQAITAARAVARSLAAKERQKQQQQGGGGGGGGGGGAEDEAVGRSDEAEWRFRPSELAALCAAQRMQLDGSGGGVANGGGSTVGFFGRGGGNRGRPRDGEDAAADEGAREGEDACAHESEDGRNGGEEEGEDASDDAALQSPVSNPPEAHVIAPLTASLTTTPDGAPHVNGGVRPMTA</sequence>